<evidence type="ECO:0000256" key="1">
    <source>
        <dbReference type="SAM" id="Coils"/>
    </source>
</evidence>
<accession>V5HZ70</accession>
<dbReference type="HOGENOM" id="CLU_1377940_0_0_1"/>
<dbReference type="OrthoDB" id="10436388at2759"/>
<evidence type="ECO:0000313" key="3">
    <source>
        <dbReference type="Proteomes" id="UP000018001"/>
    </source>
</evidence>
<sequence length="198" mass="22921">MITFFIDSATVLAAILFVTRDAQNSLKIPLRDAHLTNIVEAINSILLSNFLFDVVRHKWLTLIMSTNAPEHVLHKFSYSAAFSLAYHISTIGNALCVDRTVTVIVQLFAMCTYWTVFNKREQNVRMYEEERDKWHEQLRELQATIARRQQDIRQNPTPEREQSIRAALAALRTAKKHVKDHERALFRGGYLRKIKGVP</sequence>
<dbReference type="InParanoid" id="V5HZ70"/>
<name>V5HZ70_BYSSN</name>
<evidence type="ECO:0000313" key="2">
    <source>
        <dbReference type="EMBL" id="GAD95330.1"/>
    </source>
</evidence>
<dbReference type="Proteomes" id="UP000018001">
    <property type="component" value="Unassembled WGS sequence"/>
</dbReference>
<comment type="caution">
    <text evidence="2">The sequence shown here is derived from an EMBL/GenBank/DDBJ whole genome shotgun (WGS) entry which is preliminary data.</text>
</comment>
<dbReference type="AlphaFoldDB" id="V5HZ70"/>
<gene>
    <name evidence="2" type="ORF">PVAR5_3972</name>
</gene>
<keyword evidence="3" id="KW-1185">Reference proteome</keyword>
<keyword evidence="1" id="KW-0175">Coiled coil</keyword>
<organism evidence="2 3">
    <name type="scientific">Byssochlamys spectabilis (strain No. 5 / NBRC 109023)</name>
    <name type="common">Paecilomyces variotii</name>
    <dbReference type="NCBI Taxonomy" id="1356009"/>
    <lineage>
        <taxon>Eukaryota</taxon>
        <taxon>Fungi</taxon>
        <taxon>Dikarya</taxon>
        <taxon>Ascomycota</taxon>
        <taxon>Pezizomycotina</taxon>
        <taxon>Eurotiomycetes</taxon>
        <taxon>Eurotiomycetidae</taxon>
        <taxon>Eurotiales</taxon>
        <taxon>Thermoascaceae</taxon>
        <taxon>Paecilomyces</taxon>
    </lineage>
</organism>
<proteinExistence type="predicted"/>
<dbReference type="EMBL" id="BAUL01000122">
    <property type="protein sequence ID" value="GAD95330.1"/>
    <property type="molecule type" value="Genomic_DNA"/>
</dbReference>
<feature type="coiled-coil region" evidence="1">
    <location>
        <begin position="124"/>
        <end position="151"/>
    </location>
</feature>
<protein>
    <submittedName>
        <fullName evidence="2">Uncharacterized protein</fullName>
    </submittedName>
</protein>
<reference evidence="3" key="1">
    <citation type="journal article" date="2014" name="Genome Announc.">
        <title>Draft genome sequence of the formaldehyde-resistant fungus Byssochlamys spectabilis No. 5 (anamorph Paecilomyces variotii No. 5) (NBRC109023).</title>
        <authorList>
            <person name="Oka T."/>
            <person name="Ekino K."/>
            <person name="Fukuda K."/>
            <person name="Nomura Y."/>
        </authorList>
    </citation>
    <scope>NUCLEOTIDE SEQUENCE [LARGE SCALE GENOMIC DNA]</scope>
    <source>
        <strain evidence="3">No. 5 / NBRC 109023</strain>
    </source>
</reference>